<evidence type="ECO:0000259" key="1">
    <source>
        <dbReference type="Pfam" id="PF13480"/>
    </source>
</evidence>
<organism evidence="2 3">
    <name type="scientific">Candidatus Andeanibacterium colombiense</name>
    <dbReference type="NCBI Taxonomy" id="3121345"/>
    <lineage>
        <taxon>Bacteria</taxon>
        <taxon>Pseudomonadati</taxon>
        <taxon>Pseudomonadota</taxon>
        <taxon>Alphaproteobacteria</taxon>
        <taxon>Sphingomonadales</taxon>
        <taxon>Sphingomonadaceae</taxon>
        <taxon>Candidatus Andeanibacterium</taxon>
    </lineage>
</organism>
<accession>A0AAJ5X6S9</accession>
<proteinExistence type="predicted"/>
<dbReference type="Pfam" id="PF13480">
    <property type="entry name" value="Acetyltransf_6"/>
    <property type="match status" value="1"/>
</dbReference>
<reference evidence="2" key="1">
    <citation type="submission" date="2023-03" db="EMBL/GenBank/DDBJ databases">
        <title>Andean soil-derived lignocellulolytic bacterial consortium as a source of novel taxa and putative plastic-active enzymes.</title>
        <authorList>
            <person name="Diaz-Garcia L."/>
            <person name="Chuvochina M."/>
            <person name="Feuerriegel G."/>
            <person name="Bunk B."/>
            <person name="Sproer C."/>
            <person name="Streit W.R."/>
            <person name="Rodriguez L.M."/>
            <person name="Overmann J."/>
            <person name="Jimenez D.J."/>
        </authorList>
    </citation>
    <scope>NUCLEOTIDE SEQUENCE</scope>
    <source>
        <strain evidence="2">MAG 26</strain>
    </source>
</reference>
<dbReference type="Gene3D" id="3.40.630.30">
    <property type="match status" value="1"/>
</dbReference>
<dbReference type="AlphaFoldDB" id="A0AAJ5X6S9"/>
<dbReference type="InterPro" id="IPR016181">
    <property type="entry name" value="Acyl_CoA_acyltransferase"/>
</dbReference>
<dbReference type="KEGG" id="acob:P0Y56_00965"/>
<protein>
    <submittedName>
        <fullName evidence="2">GNAT family N-acetyltransferase</fullName>
    </submittedName>
</protein>
<dbReference type="Proteomes" id="UP001218362">
    <property type="component" value="Chromosome"/>
</dbReference>
<dbReference type="InterPro" id="IPR038740">
    <property type="entry name" value="BioF2-like_GNAT_dom"/>
</dbReference>
<name>A0AAJ5X6S9_9SPHN</name>
<evidence type="ECO:0000313" key="2">
    <source>
        <dbReference type="EMBL" id="WEK46887.1"/>
    </source>
</evidence>
<dbReference type="SUPFAM" id="SSF55729">
    <property type="entry name" value="Acyl-CoA N-acyltransferases (Nat)"/>
    <property type="match status" value="1"/>
</dbReference>
<gene>
    <name evidence="2" type="ORF">P0Y56_00965</name>
</gene>
<dbReference type="EMBL" id="CP119316">
    <property type="protein sequence ID" value="WEK46887.1"/>
    <property type="molecule type" value="Genomic_DNA"/>
</dbReference>
<feature type="domain" description="BioF2-like acetyltransferase" evidence="1">
    <location>
        <begin position="159"/>
        <end position="288"/>
    </location>
</feature>
<sequence length="329" mass="36546">MIAVSYHDRVNVLQAMGLASAAPFDRPEWFTLLAEEGGLEPIIVGAQNSTQAAALPLMREGGALVPLANWYNFTWRALATPGADRQALLSAIATKLKDGRERLVLWPVPDEDLSASALAAAFRAAGWAVILEPCDTNHILRIAGRSYPDYLAGRPGPLRTTLKRKAKKIEVETIDRFDPKAWRDYEAVYQASWKPNEGKPAMLRRFAEQEGAAGRLRLGIARYEGRAVAAQFWTVEGGTAFIHKLAHTPESEPLSAGTVLTAALFERVIDRDKVELVDFGTGDDPYKSMWMEETRQRYRLECLRPGRPAHWVRLAKGALRKLASRGRQS</sequence>
<evidence type="ECO:0000313" key="3">
    <source>
        <dbReference type="Proteomes" id="UP001218362"/>
    </source>
</evidence>